<accession>A0A151SC75</accession>
<feature type="compositionally biased region" description="Low complexity" evidence="1">
    <location>
        <begin position="105"/>
        <end position="137"/>
    </location>
</feature>
<proteinExistence type="predicted"/>
<dbReference type="PANTHER" id="PTHR33922">
    <property type="entry name" value="OS01G0888066 PROTEIN-RELATED"/>
    <property type="match status" value="1"/>
</dbReference>
<keyword evidence="3" id="KW-1185">Reference proteome</keyword>
<feature type="compositionally biased region" description="Acidic residues" evidence="1">
    <location>
        <begin position="17"/>
        <end position="29"/>
    </location>
</feature>
<evidence type="ECO:0000256" key="1">
    <source>
        <dbReference type="SAM" id="MobiDB-lite"/>
    </source>
</evidence>
<dbReference type="AlphaFoldDB" id="A0A151SC75"/>
<feature type="compositionally biased region" description="Basic and acidic residues" evidence="1">
    <location>
        <begin position="1"/>
        <end position="16"/>
    </location>
</feature>
<evidence type="ECO:0000313" key="3">
    <source>
        <dbReference type="Proteomes" id="UP000075243"/>
    </source>
</evidence>
<dbReference type="Gramene" id="C.cajan_24509.t">
    <property type="protein sequence ID" value="C.cajan_24509.t.cds1"/>
    <property type="gene ID" value="C.cajan_24509"/>
</dbReference>
<dbReference type="Proteomes" id="UP000075243">
    <property type="component" value="Unassembled WGS sequence"/>
</dbReference>
<sequence length="330" mass="37278">MATITTHEKKLEHLKEEEEEEQQQQQEEEIEALSLCDLPLDDQDPSKSKPADSRVIETQEDFDFQLWGAPFSAESEMCAADEVFFQGQILPLRFQQLKRCESMSEFRSNSSRSSSVRSQNSSSSSYSYSTTATTSPRISKPRIQNHLHSHPSPLPQLKVTLPRQTSFVNHGRKSSSAWEFFRLGVVPAPEIALQDLKVRGTNSVNKNYMGRSSNVNSSTNSTVKTSYRTDHIGKKNHVLEKFAGIGSGFWSGCKCSVETVQSDTVMIKSGTKSSNKTESTTLTHATKEKVVERKRQKHRKRTMSHRRTSEWIKELSHGSYPDDEALLSKS</sequence>
<protein>
    <submittedName>
        <fullName evidence="2">Uncharacterized protein</fullName>
    </submittedName>
</protein>
<gene>
    <name evidence="2" type="ORF">KK1_025725</name>
</gene>
<dbReference type="OMA" id="CKCSVET"/>
<name>A0A151SC75_CAJCA</name>
<feature type="region of interest" description="Disordered" evidence="1">
    <location>
        <begin position="105"/>
        <end position="158"/>
    </location>
</feature>
<feature type="compositionally biased region" description="Basic residues" evidence="1">
    <location>
        <begin position="139"/>
        <end position="149"/>
    </location>
</feature>
<evidence type="ECO:0000313" key="2">
    <source>
        <dbReference type="EMBL" id="KYP52420.1"/>
    </source>
</evidence>
<dbReference type="PANTHER" id="PTHR33922:SF2">
    <property type="entry name" value="OS07G0589600 PROTEIN"/>
    <property type="match status" value="1"/>
</dbReference>
<dbReference type="EMBL" id="KQ483424">
    <property type="protein sequence ID" value="KYP52420.1"/>
    <property type="molecule type" value="Genomic_DNA"/>
</dbReference>
<organism evidence="2 3">
    <name type="scientific">Cajanus cajan</name>
    <name type="common">Pigeon pea</name>
    <name type="synonym">Cajanus indicus</name>
    <dbReference type="NCBI Taxonomy" id="3821"/>
    <lineage>
        <taxon>Eukaryota</taxon>
        <taxon>Viridiplantae</taxon>
        <taxon>Streptophyta</taxon>
        <taxon>Embryophyta</taxon>
        <taxon>Tracheophyta</taxon>
        <taxon>Spermatophyta</taxon>
        <taxon>Magnoliopsida</taxon>
        <taxon>eudicotyledons</taxon>
        <taxon>Gunneridae</taxon>
        <taxon>Pentapetalae</taxon>
        <taxon>rosids</taxon>
        <taxon>fabids</taxon>
        <taxon>Fabales</taxon>
        <taxon>Fabaceae</taxon>
        <taxon>Papilionoideae</taxon>
        <taxon>50 kb inversion clade</taxon>
        <taxon>NPAAA clade</taxon>
        <taxon>indigoferoid/millettioid clade</taxon>
        <taxon>Phaseoleae</taxon>
        <taxon>Cajanus</taxon>
    </lineage>
</organism>
<reference evidence="2" key="1">
    <citation type="journal article" date="2012" name="Nat. Biotechnol.">
        <title>Draft genome sequence of pigeonpea (Cajanus cajan), an orphan legume crop of resource-poor farmers.</title>
        <authorList>
            <person name="Varshney R.K."/>
            <person name="Chen W."/>
            <person name="Li Y."/>
            <person name="Bharti A.K."/>
            <person name="Saxena R.K."/>
            <person name="Schlueter J.A."/>
            <person name="Donoghue M.T."/>
            <person name="Azam S."/>
            <person name="Fan G."/>
            <person name="Whaley A.M."/>
            <person name="Farmer A.D."/>
            <person name="Sheridan J."/>
            <person name="Iwata A."/>
            <person name="Tuteja R."/>
            <person name="Penmetsa R.V."/>
            <person name="Wu W."/>
            <person name="Upadhyaya H.D."/>
            <person name="Yang S.P."/>
            <person name="Shah T."/>
            <person name="Saxena K.B."/>
            <person name="Michael T."/>
            <person name="McCombie W.R."/>
            <person name="Yang B."/>
            <person name="Zhang G."/>
            <person name="Yang H."/>
            <person name="Wang J."/>
            <person name="Spillane C."/>
            <person name="Cook D.R."/>
            <person name="May G.D."/>
            <person name="Xu X."/>
            <person name="Jackson S.A."/>
        </authorList>
    </citation>
    <scope>NUCLEOTIDE SEQUENCE [LARGE SCALE GENOMIC DNA]</scope>
</reference>
<feature type="region of interest" description="Disordered" evidence="1">
    <location>
        <begin position="1"/>
        <end position="29"/>
    </location>
</feature>